<evidence type="ECO:0000256" key="4">
    <source>
        <dbReference type="ARBA" id="ARBA00022833"/>
    </source>
</evidence>
<evidence type="ECO:0000313" key="7">
    <source>
        <dbReference type="Proteomes" id="UP000177006"/>
    </source>
</evidence>
<dbReference type="CDD" id="cd06262">
    <property type="entry name" value="metallo-hydrolase-like_MBL-fold"/>
    <property type="match status" value="1"/>
</dbReference>
<feature type="domain" description="Metallo-beta-lactamase" evidence="5">
    <location>
        <begin position="12"/>
        <end position="192"/>
    </location>
</feature>
<keyword evidence="3" id="KW-0378">Hydrolase</keyword>
<organism evidence="6 7">
    <name type="scientific">Candidatus Beckwithbacteria bacterium RBG_13_42_9</name>
    <dbReference type="NCBI Taxonomy" id="1797457"/>
    <lineage>
        <taxon>Bacteria</taxon>
        <taxon>Candidatus Beckwithiibacteriota</taxon>
    </lineage>
</organism>
<dbReference type="InterPro" id="IPR001279">
    <property type="entry name" value="Metallo-B-lactamas"/>
</dbReference>
<proteinExistence type="predicted"/>
<dbReference type="PANTHER" id="PTHR46233">
    <property type="entry name" value="HYDROXYACYLGLUTATHIONE HYDROLASE GLOC"/>
    <property type="match status" value="1"/>
</dbReference>
<protein>
    <recommendedName>
        <fullName evidence="5">Metallo-beta-lactamase domain-containing protein</fullName>
    </recommendedName>
</protein>
<dbReference type="SMART" id="SM00849">
    <property type="entry name" value="Lactamase_B"/>
    <property type="match status" value="1"/>
</dbReference>
<evidence type="ECO:0000256" key="1">
    <source>
        <dbReference type="ARBA" id="ARBA00001947"/>
    </source>
</evidence>
<evidence type="ECO:0000256" key="3">
    <source>
        <dbReference type="ARBA" id="ARBA00022801"/>
    </source>
</evidence>
<comment type="cofactor">
    <cofactor evidence="1">
        <name>Zn(2+)</name>
        <dbReference type="ChEBI" id="CHEBI:29105"/>
    </cofactor>
</comment>
<accession>A0A1F5E5T8</accession>
<name>A0A1F5E5T8_9BACT</name>
<sequence>MKIISLVVGQLQTNCFLAVDQETDEALIIDSGDDAELIIQKIQDERIKPVGIVATHGHFDHCLAVLELRLAFSIPFYLHQNDLALLKRMSSSARHFLGIEVGPAPKVDRFIKAGDNLSFGKESFEVIETFGHTPGSISLYSQPNKVIFVGDTIFADGGVGRTDFSYSNEADLNKSIKKLLKLPAETLVYTGHGEETTIGEWDGKK</sequence>
<dbReference type="InterPro" id="IPR036866">
    <property type="entry name" value="RibonucZ/Hydroxyglut_hydro"/>
</dbReference>
<keyword evidence="4" id="KW-0862">Zinc</keyword>
<evidence type="ECO:0000259" key="5">
    <source>
        <dbReference type="SMART" id="SM00849"/>
    </source>
</evidence>
<dbReference type="Pfam" id="PF00753">
    <property type="entry name" value="Lactamase_B"/>
    <property type="match status" value="1"/>
</dbReference>
<dbReference type="PANTHER" id="PTHR46233:SF3">
    <property type="entry name" value="HYDROXYACYLGLUTATHIONE HYDROLASE GLOC"/>
    <property type="match status" value="1"/>
</dbReference>
<dbReference type="GO" id="GO:0046872">
    <property type="term" value="F:metal ion binding"/>
    <property type="evidence" value="ECO:0007669"/>
    <property type="project" value="UniProtKB-KW"/>
</dbReference>
<keyword evidence="2" id="KW-0479">Metal-binding</keyword>
<dbReference type="Proteomes" id="UP000177006">
    <property type="component" value="Unassembled WGS sequence"/>
</dbReference>
<dbReference type="STRING" id="1797457.A2160_04830"/>
<dbReference type="AlphaFoldDB" id="A0A1F5E5T8"/>
<dbReference type="GO" id="GO:0016787">
    <property type="term" value="F:hydrolase activity"/>
    <property type="evidence" value="ECO:0007669"/>
    <property type="project" value="UniProtKB-KW"/>
</dbReference>
<gene>
    <name evidence="6" type="ORF">A2160_04830</name>
</gene>
<dbReference type="EMBL" id="MEZK01000017">
    <property type="protein sequence ID" value="OGD62762.1"/>
    <property type="molecule type" value="Genomic_DNA"/>
</dbReference>
<dbReference type="SUPFAM" id="SSF56281">
    <property type="entry name" value="Metallo-hydrolase/oxidoreductase"/>
    <property type="match status" value="1"/>
</dbReference>
<evidence type="ECO:0000313" key="6">
    <source>
        <dbReference type="EMBL" id="OGD62762.1"/>
    </source>
</evidence>
<reference evidence="6 7" key="1">
    <citation type="journal article" date="2016" name="Nat. Commun.">
        <title>Thousands of microbial genomes shed light on interconnected biogeochemical processes in an aquifer system.</title>
        <authorList>
            <person name="Anantharaman K."/>
            <person name="Brown C.T."/>
            <person name="Hug L.A."/>
            <person name="Sharon I."/>
            <person name="Castelle C.J."/>
            <person name="Probst A.J."/>
            <person name="Thomas B.C."/>
            <person name="Singh A."/>
            <person name="Wilkins M.J."/>
            <person name="Karaoz U."/>
            <person name="Brodie E.L."/>
            <person name="Williams K.H."/>
            <person name="Hubbard S.S."/>
            <person name="Banfield J.F."/>
        </authorList>
    </citation>
    <scope>NUCLEOTIDE SEQUENCE [LARGE SCALE GENOMIC DNA]</scope>
</reference>
<comment type="caution">
    <text evidence="6">The sequence shown here is derived from an EMBL/GenBank/DDBJ whole genome shotgun (WGS) entry which is preliminary data.</text>
</comment>
<evidence type="ECO:0000256" key="2">
    <source>
        <dbReference type="ARBA" id="ARBA00022723"/>
    </source>
</evidence>
<dbReference type="InterPro" id="IPR051453">
    <property type="entry name" value="MBL_Glyoxalase_II"/>
</dbReference>
<dbReference type="Gene3D" id="3.60.15.10">
    <property type="entry name" value="Ribonuclease Z/Hydroxyacylglutathione hydrolase-like"/>
    <property type="match status" value="1"/>
</dbReference>